<feature type="coiled-coil region" evidence="1">
    <location>
        <begin position="111"/>
        <end position="138"/>
    </location>
</feature>
<dbReference type="KEGG" id="abu:Abu_0750"/>
<keyword evidence="4" id="KW-1185">Reference proteome</keyword>
<keyword evidence="2" id="KW-0812">Transmembrane</keyword>
<dbReference type="STRING" id="367737.Abu_0750"/>
<keyword evidence="2" id="KW-0472">Membrane</keyword>
<dbReference type="AlphaFoldDB" id="A8ESU1"/>
<reference evidence="3 4" key="1">
    <citation type="journal article" date="2007" name="PLoS ONE">
        <title>The complete genome sequence and analysis of the Epsilonproteobacterium Arcobacter butzleri.</title>
        <authorList>
            <person name="Miller W.G."/>
            <person name="Parker C.T."/>
            <person name="Rubenfield M."/>
            <person name="Mendz G.L."/>
            <person name="Woesten M.M.S.M."/>
            <person name="Ussery D.W."/>
            <person name="Stolz J.F."/>
            <person name="Binnewies T.T."/>
            <person name="Hallin P.F."/>
            <person name="Wang G."/>
            <person name="Malek J.A."/>
            <person name="Rogosin A."/>
            <person name="Stanker L.H."/>
            <person name="Mandrell R.E."/>
        </authorList>
    </citation>
    <scope>NUCLEOTIDE SEQUENCE [LARGE SCALE GENOMIC DNA]</scope>
    <source>
        <strain evidence="3 4">RM4018</strain>
    </source>
</reference>
<proteinExistence type="predicted"/>
<organism evidence="3 4">
    <name type="scientific">Aliarcobacter butzleri (strain RM4018)</name>
    <name type="common">Arcobacter butzleri</name>
    <dbReference type="NCBI Taxonomy" id="367737"/>
    <lineage>
        <taxon>Bacteria</taxon>
        <taxon>Pseudomonadati</taxon>
        <taxon>Campylobacterota</taxon>
        <taxon>Epsilonproteobacteria</taxon>
        <taxon>Campylobacterales</taxon>
        <taxon>Arcobacteraceae</taxon>
        <taxon>Aliarcobacter</taxon>
    </lineage>
</organism>
<name>A8ESU1_ALIB4</name>
<feature type="transmembrane region" description="Helical" evidence="2">
    <location>
        <begin position="310"/>
        <end position="330"/>
    </location>
</feature>
<dbReference type="Proteomes" id="UP000001136">
    <property type="component" value="Chromosome"/>
</dbReference>
<feature type="coiled-coil region" evidence="1">
    <location>
        <begin position="170"/>
        <end position="197"/>
    </location>
</feature>
<evidence type="ECO:0000313" key="3">
    <source>
        <dbReference type="EMBL" id="ABV67015.1"/>
    </source>
</evidence>
<evidence type="ECO:0000313" key="4">
    <source>
        <dbReference type="Proteomes" id="UP000001136"/>
    </source>
</evidence>
<dbReference type="HOGENOM" id="CLU_679060_0_0_7"/>
<keyword evidence="1" id="KW-0175">Coiled coil</keyword>
<evidence type="ECO:0000256" key="1">
    <source>
        <dbReference type="SAM" id="Coils"/>
    </source>
</evidence>
<feature type="transmembrane region" description="Helical" evidence="2">
    <location>
        <begin position="21"/>
        <end position="41"/>
    </location>
</feature>
<dbReference type="EMBL" id="CP000361">
    <property type="protein sequence ID" value="ABV67015.1"/>
    <property type="molecule type" value="Genomic_DNA"/>
</dbReference>
<feature type="transmembrane region" description="Helical" evidence="2">
    <location>
        <begin position="264"/>
        <end position="290"/>
    </location>
</feature>
<keyword evidence="2" id="KW-1133">Transmembrane helix</keyword>
<evidence type="ECO:0000256" key="2">
    <source>
        <dbReference type="SAM" id="Phobius"/>
    </source>
</evidence>
<protein>
    <submittedName>
        <fullName evidence="3">Uncharacterized protein</fullName>
    </submittedName>
</protein>
<feature type="transmembrane region" description="Helical" evidence="2">
    <location>
        <begin position="233"/>
        <end position="252"/>
    </location>
</feature>
<dbReference type="eggNOG" id="COG2888">
    <property type="taxonomic scope" value="Bacteria"/>
</dbReference>
<gene>
    <name evidence="3" type="ordered locus">Abu_0750</name>
</gene>
<sequence length="406" mass="48234">MMKNQIKNFFSNNFVYKGKEKLSKLTILSLIILNILVLFILDKGIDFQTRVLNNPMTKFPYDCRDIFTYNLNVDDFNNYIYNAQNYNSKYQNIKDLELDSRCSLIFEKISLIKNNIDIKSLKKKNDELSNKSYELNNQISYLKENYNTLLFEKISNQEVDKSIVEGNLTAQNIKEKYENLLLELEEITKLKDDLSNKFKEENLVNDLSSYINSNKTSVLNDIKKVEKYYSIKYEFVILLFLIPLVLIFFYLMKNYLKKDKYVLYIIYKNILVVTMIPTLISIFSLINIFIPKIFLEKLLMFFYNLEVPFIVYYFAIAIAILLFIFIIIRIQKRFKEENEKLKNNKISIYDSYNKNICNICGNKVDYIFMNYCPCCKNQLKIECKVCNKQTISVLDFCMNCGNNIKE</sequence>
<accession>A8ESU1</accession>